<dbReference type="EMBL" id="VFPG01000002">
    <property type="protein sequence ID" value="TQM25723.1"/>
    <property type="molecule type" value="Genomic_DNA"/>
</dbReference>
<sequence length="381" mass="41095">MTDSVAGTCDPAFREVREVFAASFADGQNRGAAVAVFAGGRPVVDLWGGVADERSGRPWSADTPCVAFSCTKAVTATAALLVMERAGTGPEEPVRRWWPEFAAHGKHAITVEDLLTHRAGLPVFERPLTKFDAADPAAMAAELAGQAPVWEPGAKHGYHALTFGWLVGELVRRRSGRTVPEFVREHFGAELWAGPDEISRAARLGFPPAAQMEWRTEDLSENPAVRRLAEAYRDPESLLMRGSTNPTGSYNDPTVLAGGWPGSGMVTTPRALARFYRDLIRGDLLRPETLRDAVRERVRGADEILALDSAFALGYMRPSPNFRLPKSARATAFGHPGAGGSVGLGDLEHDLALAFIPNLRREGLAGDRRAYDLVAAAYAAL</sequence>
<evidence type="ECO:0000259" key="1">
    <source>
        <dbReference type="Pfam" id="PF00144"/>
    </source>
</evidence>
<dbReference type="RefSeq" id="WP_141812391.1">
    <property type="nucleotide sequence ID" value="NZ_VFPG01000002.1"/>
</dbReference>
<dbReference type="Gene3D" id="3.40.710.10">
    <property type="entry name" value="DD-peptidase/beta-lactamase superfamily"/>
    <property type="match status" value="1"/>
</dbReference>
<reference evidence="2 3" key="1">
    <citation type="submission" date="2019-06" db="EMBL/GenBank/DDBJ databases">
        <title>Sequencing the genomes of 1000 actinobacteria strains.</title>
        <authorList>
            <person name="Klenk H.-P."/>
        </authorList>
    </citation>
    <scope>NUCLEOTIDE SEQUENCE [LARGE SCALE GENOMIC DNA]</scope>
    <source>
        <strain evidence="2 3">DSM 103495</strain>
    </source>
</reference>
<name>A0A543EVV3_9NOCA</name>
<evidence type="ECO:0000313" key="2">
    <source>
        <dbReference type="EMBL" id="TQM25723.1"/>
    </source>
</evidence>
<feature type="domain" description="Beta-lactamase-related" evidence="1">
    <location>
        <begin position="17"/>
        <end position="373"/>
    </location>
</feature>
<dbReference type="InterPro" id="IPR052907">
    <property type="entry name" value="Beta-lactamase/esterase"/>
</dbReference>
<dbReference type="SUPFAM" id="SSF56601">
    <property type="entry name" value="beta-lactamase/transpeptidase-like"/>
    <property type="match status" value="1"/>
</dbReference>
<dbReference type="OrthoDB" id="9809635at2"/>
<dbReference type="PANTHER" id="PTHR43319">
    <property type="entry name" value="BETA-LACTAMASE-RELATED"/>
    <property type="match status" value="1"/>
</dbReference>
<keyword evidence="3" id="KW-1185">Reference proteome</keyword>
<dbReference type="AlphaFoldDB" id="A0A543EVV3"/>
<organism evidence="2 3">
    <name type="scientific">Nocardia bhagyanarayanae</name>
    <dbReference type="NCBI Taxonomy" id="1215925"/>
    <lineage>
        <taxon>Bacteria</taxon>
        <taxon>Bacillati</taxon>
        <taxon>Actinomycetota</taxon>
        <taxon>Actinomycetes</taxon>
        <taxon>Mycobacteriales</taxon>
        <taxon>Nocardiaceae</taxon>
        <taxon>Nocardia</taxon>
    </lineage>
</organism>
<gene>
    <name evidence="2" type="ORF">FB390_5881</name>
</gene>
<dbReference type="PANTHER" id="PTHR43319:SF3">
    <property type="entry name" value="BETA-LACTAMASE-RELATED DOMAIN-CONTAINING PROTEIN"/>
    <property type="match status" value="1"/>
</dbReference>
<evidence type="ECO:0000313" key="3">
    <source>
        <dbReference type="Proteomes" id="UP000316331"/>
    </source>
</evidence>
<dbReference type="Pfam" id="PF00144">
    <property type="entry name" value="Beta-lactamase"/>
    <property type="match status" value="1"/>
</dbReference>
<dbReference type="Proteomes" id="UP000316331">
    <property type="component" value="Unassembled WGS sequence"/>
</dbReference>
<proteinExistence type="predicted"/>
<comment type="caution">
    <text evidence="2">The sequence shown here is derived from an EMBL/GenBank/DDBJ whole genome shotgun (WGS) entry which is preliminary data.</text>
</comment>
<protein>
    <submittedName>
        <fullName evidence="2">CubicO group peptidase (Beta-lactamase class C family)</fullName>
    </submittedName>
</protein>
<dbReference type="InterPro" id="IPR001466">
    <property type="entry name" value="Beta-lactam-related"/>
</dbReference>
<dbReference type="InterPro" id="IPR012338">
    <property type="entry name" value="Beta-lactam/transpept-like"/>
</dbReference>
<accession>A0A543EVV3</accession>